<dbReference type="InterPro" id="IPR038666">
    <property type="entry name" value="SSP1_head-tail_sf"/>
</dbReference>
<protein>
    <submittedName>
        <fullName evidence="1">Head-tail adaptor protein</fullName>
    </submittedName>
</protein>
<evidence type="ECO:0000313" key="1">
    <source>
        <dbReference type="EMBL" id="NTS30671.1"/>
    </source>
</evidence>
<evidence type="ECO:0000313" key="2">
    <source>
        <dbReference type="Proteomes" id="UP000550508"/>
    </source>
</evidence>
<proteinExistence type="predicted"/>
<reference evidence="1 2" key="1">
    <citation type="submission" date="2020-05" db="EMBL/GenBank/DDBJ databases">
        <authorList>
            <person name="Kim M.K."/>
        </authorList>
    </citation>
    <scope>NUCLEOTIDE SEQUENCE [LARGE SCALE GENOMIC DNA]</scope>
    <source>
        <strain evidence="1 2">BT25</strain>
    </source>
</reference>
<name>A0A849VLI6_9HYPH</name>
<accession>A0A849VLI6</accession>
<organism evidence="1 2">
    <name type="scientific">Phyllobacterium pellucidum</name>
    <dbReference type="NCBI Taxonomy" id="2740464"/>
    <lineage>
        <taxon>Bacteria</taxon>
        <taxon>Pseudomonadati</taxon>
        <taxon>Pseudomonadota</taxon>
        <taxon>Alphaproteobacteria</taxon>
        <taxon>Hyphomicrobiales</taxon>
        <taxon>Phyllobacteriaceae</taxon>
        <taxon>Phyllobacterium</taxon>
    </lineage>
</organism>
<dbReference type="RefSeq" id="WP_174207744.1">
    <property type="nucleotide sequence ID" value="NZ_JABUMX010000001.1"/>
</dbReference>
<dbReference type="InterPro" id="IPR008767">
    <property type="entry name" value="Phage_SPP1_head-tail_adaptor"/>
</dbReference>
<dbReference type="AlphaFoldDB" id="A0A849VLI6"/>
<dbReference type="Proteomes" id="UP000550508">
    <property type="component" value="Unassembled WGS sequence"/>
</dbReference>
<dbReference type="Pfam" id="PF05521">
    <property type="entry name" value="Phage_HCP"/>
    <property type="match status" value="1"/>
</dbReference>
<dbReference type="Gene3D" id="2.40.10.270">
    <property type="entry name" value="Bacteriophage SPP1 head-tail adaptor protein"/>
    <property type="match status" value="1"/>
</dbReference>
<comment type="caution">
    <text evidence="1">The sequence shown here is derived from an EMBL/GenBank/DDBJ whole genome shotgun (WGS) entry which is preliminary data.</text>
</comment>
<sequence>MARKPSSGDLFYKVAFDQRQDADDGFGNTVSTWVEKFQCRAGYRHLRGGEAVIAARLEGKHIQVVTVRASTATKGVTTDYRIRDLRSGETFNIRDITPNLDRQFIDFLVESGVADG</sequence>
<gene>
    <name evidence="1" type="ORF">HQ945_05340</name>
</gene>
<keyword evidence="2" id="KW-1185">Reference proteome</keyword>
<dbReference type="EMBL" id="JABUMX010000001">
    <property type="protein sequence ID" value="NTS30671.1"/>
    <property type="molecule type" value="Genomic_DNA"/>
</dbReference>